<feature type="region of interest" description="Disordered" evidence="8">
    <location>
        <begin position="214"/>
        <end position="238"/>
    </location>
</feature>
<organism evidence="12 13">
    <name type="scientific">Macrophomina phaseolina</name>
    <dbReference type="NCBI Taxonomy" id="35725"/>
    <lineage>
        <taxon>Eukaryota</taxon>
        <taxon>Fungi</taxon>
        <taxon>Dikarya</taxon>
        <taxon>Ascomycota</taxon>
        <taxon>Pezizomycotina</taxon>
        <taxon>Dothideomycetes</taxon>
        <taxon>Dothideomycetes incertae sedis</taxon>
        <taxon>Botryosphaeriales</taxon>
        <taxon>Botryosphaeriaceae</taxon>
        <taxon>Macrophomina</taxon>
    </lineage>
</organism>
<feature type="compositionally biased region" description="Basic residues" evidence="8">
    <location>
        <begin position="133"/>
        <end position="145"/>
    </location>
</feature>
<evidence type="ECO:0000259" key="10">
    <source>
        <dbReference type="Pfam" id="PF10287"/>
    </source>
</evidence>
<feature type="compositionally biased region" description="Low complexity" evidence="8">
    <location>
        <begin position="214"/>
        <end position="226"/>
    </location>
</feature>
<feature type="chain" id="PRO_5046577106" description="glucan endo-1,3-beta-D-glucosidase" evidence="9">
    <location>
        <begin position="17"/>
        <end position="489"/>
    </location>
</feature>
<keyword evidence="6" id="KW-0326">Glycosidase</keyword>
<feature type="signal peptide" evidence="9">
    <location>
        <begin position="1"/>
        <end position="16"/>
    </location>
</feature>
<evidence type="ECO:0000256" key="6">
    <source>
        <dbReference type="ARBA" id="ARBA00023295"/>
    </source>
</evidence>
<dbReference type="PANTHER" id="PTHR31737">
    <property type="entry name" value="PROTEIN TOS1"/>
    <property type="match status" value="1"/>
</dbReference>
<comment type="catalytic activity">
    <reaction evidence="1">
        <text>Hydrolysis of (1-&gt;3)-beta-D-glucosidic linkages in (1-&gt;3)-beta-D-glucans.</text>
        <dbReference type="EC" id="3.2.1.39"/>
    </reaction>
</comment>
<keyword evidence="4 9" id="KW-0732">Signal</keyword>
<accession>A0ABQ8GM88</accession>
<evidence type="ECO:0000256" key="9">
    <source>
        <dbReference type="SAM" id="SignalP"/>
    </source>
</evidence>
<dbReference type="EC" id="3.2.1.39" evidence="3"/>
<feature type="region of interest" description="Disordered" evidence="8">
    <location>
        <begin position="108"/>
        <end position="158"/>
    </location>
</feature>
<evidence type="ECO:0000256" key="5">
    <source>
        <dbReference type="ARBA" id="ARBA00022801"/>
    </source>
</evidence>
<dbReference type="Pfam" id="PF10290">
    <property type="entry name" value="YJL171C_Tos1_N"/>
    <property type="match status" value="1"/>
</dbReference>
<reference evidence="12 13" key="1">
    <citation type="journal article" date="2021" name="Nat. Commun.">
        <title>Genetic determinants of endophytism in the Arabidopsis root mycobiome.</title>
        <authorList>
            <person name="Mesny F."/>
            <person name="Miyauchi S."/>
            <person name="Thiergart T."/>
            <person name="Pickel B."/>
            <person name="Atanasova L."/>
            <person name="Karlsson M."/>
            <person name="Huettel B."/>
            <person name="Barry K.W."/>
            <person name="Haridas S."/>
            <person name="Chen C."/>
            <person name="Bauer D."/>
            <person name="Andreopoulos W."/>
            <person name="Pangilinan J."/>
            <person name="LaButti K."/>
            <person name="Riley R."/>
            <person name="Lipzen A."/>
            <person name="Clum A."/>
            <person name="Drula E."/>
            <person name="Henrissat B."/>
            <person name="Kohler A."/>
            <person name="Grigoriev I.V."/>
            <person name="Martin F.M."/>
            <person name="Hacquard S."/>
        </authorList>
    </citation>
    <scope>NUCLEOTIDE SEQUENCE [LARGE SCALE GENOMIC DNA]</scope>
    <source>
        <strain evidence="12 13">MPI-SDFR-AT-0080</strain>
    </source>
</reference>
<feature type="domain" description="Cell wall protein YJL171C/Tos1 N-terminal" evidence="11">
    <location>
        <begin position="42"/>
        <end position="101"/>
    </location>
</feature>
<evidence type="ECO:0000256" key="8">
    <source>
        <dbReference type="SAM" id="MobiDB-lite"/>
    </source>
</evidence>
<keyword evidence="5" id="KW-0378">Hydrolase</keyword>
<evidence type="ECO:0000256" key="1">
    <source>
        <dbReference type="ARBA" id="ARBA00000382"/>
    </source>
</evidence>
<feature type="compositionally biased region" description="Basic and acidic residues" evidence="8">
    <location>
        <begin position="111"/>
        <end position="124"/>
    </location>
</feature>
<feature type="domain" description="Cell wall protein YJL171C/Tos1 C-terminal" evidence="10">
    <location>
        <begin position="245"/>
        <end position="465"/>
    </location>
</feature>
<evidence type="ECO:0000256" key="3">
    <source>
        <dbReference type="ARBA" id="ARBA00012780"/>
    </source>
</evidence>
<evidence type="ECO:0000313" key="13">
    <source>
        <dbReference type="Proteomes" id="UP000774617"/>
    </source>
</evidence>
<evidence type="ECO:0000256" key="2">
    <source>
        <dbReference type="ARBA" id="ARBA00006055"/>
    </source>
</evidence>
<dbReference type="InterPro" id="IPR018807">
    <property type="entry name" value="YJL171C/Tos1_N"/>
</dbReference>
<keyword evidence="7" id="KW-0961">Cell wall biogenesis/degradation</keyword>
<keyword evidence="13" id="KW-1185">Reference proteome</keyword>
<dbReference type="Pfam" id="PF10287">
    <property type="entry name" value="YJL171C_Tos1_C"/>
    <property type="match status" value="1"/>
</dbReference>
<evidence type="ECO:0000313" key="12">
    <source>
        <dbReference type="EMBL" id="KAH7060778.1"/>
    </source>
</evidence>
<evidence type="ECO:0000256" key="4">
    <source>
        <dbReference type="ARBA" id="ARBA00022729"/>
    </source>
</evidence>
<comment type="caution">
    <text evidence="12">The sequence shown here is derived from an EMBL/GenBank/DDBJ whole genome shotgun (WGS) entry which is preliminary data.</text>
</comment>
<sequence>MKKIIALGALATGVLGMTNGCADQTNVFDESNNAYCEPAVKSILYKNIGGSGQYETVSSIAGANDCTWTPVSYGGPLAPYDEEIGVILRGPLKLRAFAAYSASASATKLKRGSDERKAEQEKAKRSARASPHERRHAHGHQHFHQHQKEARAARDNADAEKRGVGAWVTATIGGEVVSWINTYSGETPAAQPDAGTDQGLIGINVGVNVAAAPTSTSSSSIAAEATPDTSYGTGNDGLDTSDASGEWKRISYYNAETKTREGLTFLSHPAWQNRLAFAGTSSNTQAADSTTFGGELDNADELIIVTDSPCSEDIGTDCPYYKPGDEAFHGFGGTKKAFYFEFMMPDSGLHCSVNEMASKYVADNMPAIWTLNAKILTDQYGCNCQASGCGELDLFEVLNPGNKRMKSTFHGNNGFDGGDSHYIERPFDYYMSAIAVLDEDKLVIQVLDNGTEAPASLTQAQVNKWMREDEGEELSNILGDLAVFAMSLV</sequence>
<feature type="compositionally biased region" description="Basic and acidic residues" evidence="8">
    <location>
        <begin position="146"/>
        <end position="158"/>
    </location>
</feature>
<evidence type="ECO:0000259" key="11">
    <source>
        <dbReference type="Pfam" id="PF10290"/>
    </source>
</evidence>
<dbReference type="InterPro" id="IPR018805">
    <property type="entry name" value="YJL171C/Tos1_C"/>
</dbReference>
<proteinExistence type="inferred from homology"/>
<name>A0ABQ8GM88_9PEZI</name>
<evidence type="ECO:0000256" key="7">
    <source>
        <dbReference type="ARBA" id="ARBA00023316"/>
    </source>
</evidence>
<dbReference type="EMBL" id="JAGTJR010000005">
    <property type="protein sequence ID" value="KAH7060778.1"/>
    <property type="molecule type" value="Genomic_DNA"/>
</dbReference>
<dbReference type="PANTHER" id="PTHR31737:SF2">
    <property type="entry name" value="PROTEIN TOS1"/>
    <property type="match status" value="1"/>
</dbReference>
<protein>
    <recommendedName>
        <fullName evidence="3">glucan endo-1,3-beta-D-glucosidase</fullName>
        <ecNumber evidence="3">3.2.1.39</ecNumber>
    </recommendedName>
</protein>
<comment type="similarity">
    <text evidence="2">Belongs to the PGA52 family.</text>
</comment>
<dbReference type="Proteomes" id="UP000774617">
    <property type="component" value="Unassembled WGS sequence"/>
</dbReference>
<gene>
    <name evidence="12" type="ORF">B0J12DRAFT_650131</name>
</gene>